<feature type="region of interest" description="Disordered" evidence="1">
    <location>
        <begin position="562"/>
        <end position="583"/>
    </location>
</feature>
<evidence type="ECO:0000256" key="1">
    <source>
        <dbReference type="SAM" id="MobiDB-lite"/>
    </source>
</evidence>
<protein>
    <submittedName>
        <fullName evidence="3">Uncharacterized protein</fullName>
    </submittedName>
</protein>
<accession>A0AAD6ZGU4</accession>
<evidence type="ECO:0000256" key="2">
    <source>
        <dbReference type="SAM" id="SignalP"/>
    </source>
</evidence>
<evidence type="ECO:0000313" key="3">
    <source>
        <dbReference type="EMBL" id="KAJ7322829.1"/>
    </source>
</evidence>
<name>A0AAD6ZGU4_9AGAR</name>
<keyword evidence="2" id="KW-0732">Signal</keyword>
<reference evidence="3" key="1">
    <citation type="submission" date="2023-03" db="EMBL/GenBank/DDBJ databases">
        <title>Massive genome expansion in bonnet fungi (Mycena s.s.) driven by repeated elements and novel gene families across ecological guilds.</title>
        <authorList>
            <consortium name="Lawrence Berkeley National Laboratory"/>
            <person name="Harder C.B."/>
            <person name="Miyauchi S."/>
            <person name="Viragh M."/>
            <person name="Kuo A."/>
            <person name="Thoen E."/>
            <person name="Andreopoulos B."/>
            <person name="Lu D."/>
            <person name="Skrede I."/>
            <person name="Drula E."/>
            <person name="Henrissat B."/>
            <person name="Morin E."/>
            <person name="Kohler A."/>
            <person name="Barry K."/>
            <person name="LaButti K."/>
            <person name="Morin E."/>
            <person name="Salamov A."/>
            <person name="Lipzen A."/>
            <person name="Mereny Z."/>
            <person name="Hegedus B."/>
            <person name="Baldrian P."/>
            <person name="Stursova M."/>
            <person name="Weitz H."/>
            <person name="Taylor A."/>
            <person name="Grigoriev I.V."/>
            <person name="Nagy L.G."/>
            <person name="Martin F."/>
            <person name="Kauserud H."/>
        </authorList>
    </citation>
    <scope>NUCLEOTIDE SEQUENCE</scope>
    <source>
        <strain evidence="3">CBHHK002</strain>
    </source>
</reference>
<proteinExistence type="predicted"/>
<dbReference type="Proteomes" id="UP001218218">
    <property type="component" value="Unassembled WGS sequence"/>
</dbReference>
<gene>
    <name evidence="3" type="ORF">DFH08DRAFT_888012</name>
</gene>
<organism evidence="3 4">
    <name type="scientific">Mycena albidolilacea</name>
    <dbReference type="NCBI Taxonomy" id="1033008"/>
    <lineage>
        <taxon>Eukaryota</taxon>
        <taxon>Fungi</taxon>
        <taxon>Dikarya</taxon>
        <taxon>Basidiomycota</taxon>
        <taxon>Agaricomycotina</taxon>
        <taxon>Agaricomycetes</taxon>
        <taxon>Agaricomycetidae</taxon>
        <taxon>Agaricales</taxon>
        <taxon>Marasmiineae</taxon>
        <taxon>Mycenaceae</taxon>
        <taxon>Mycena</taxon>
    </lineage>
</organism>
<dbReference type="EMBL" id="JARIHO010000048">
    <property type="protein sequence ID" value="KAJ7322829.1"/>
    <property type="molecule type" value="Genomic_DNA"/>
</dbReference>
<comment type="caution">
    <text evidence="3">The sequence shown here is derived from an EMBL/GenBank/DDBJ whole genome shotgun (WGS) entry which is preliminary data.</text>
</comment>
<feature type="chain" id="PRO_5042114625" evidence="2">
    <location>
        <begin position="16"/>
        <end position="583"/>
    </location>
</feature>
<feature type="signal peptide" evidence="2">
    <location>
        <begin position="1"/>
        <end position="15"/>
    </location>
</feature>
<evidence type="ECO:0000313" key="4">
    <source>
        <dbReference type="Proteomes" id="UP001218218"/>
    </source>
</evidence>
<keyword evidence="4" id="KW-1185">Reference proteome</keyword>
<sequence length="583" mass="64195">MKVFLSPLLLTTVFAVSLAAAAVETTEPEPCTVRAWVRAEDLSPDHISRGELRIKVLRPECADQISSVALRLQLDEFGEYKFLKKGAVVPDIYDYWAESLSSDPQLWDIKAEARRGWTTEAILENNPDLSQPTVMPFTVAVPAVSYPPVLARPQVLGLSPRSRHSSSDLGYRYIAVVTFVDGRTEDVSAGHTTFIPSSQVNSPQTPFTWNGTFVDARYKCRGDSPQWKKYNEDFEKCLPEAQRSSFVAEITLEEGNVVQRGKPLRGRVTVHSVKEGLTAMSDISISIRTRTNDHWALAHATAGGDAQFFNTTPGHCSSNGANPKMLNTEEASSFLVKGYSSSQTMRCTSSSVLTRPISRAHPHFDFEINIPHDTLVDFTSYYGASKNLIHISLNVVYSPNVAKCISPYSRKWAGGEDVSSDDAARAEDGMWDMYTLIGEPAILAWERQMTLDATVPITVVDRAAPAFSFAHYLTPGVPAPVLRSGMQLNMPDSFPAAAPVITVEDLAGTSARLLDHVTINSGNRNAINITEMFKNYPSKDYRGGPFAGVLWRKKMIAEERGILPQGTEVEEEGDSQKPFSPVP</sequence>
<dbReference type="AlphaFoldDB" id="A0AAD6ZGU4"/>